<gene>
    <name evidence="2" type="ORF">D3273_09710</name>
</gene>
<protein>
    <recommendedName>
        <fullName evidence="1">DUF6894 domain-containing protein</fullName>
    </recommendedName>
</protein>
<evidence type="ECO:0000313" key="2">
    <source>
        <dbReference type="EMBL" id="RYC32294.1"/>
    </source>
</evidence>
<keyword evidence="3" id="KW-1185">Reference proteome</keyword>
<sequence length="77" mass="8243">MLFFFDTDDGEHRVADSSGTELPNETEAVEEAVSLLRDLSHAGVAPGAARAFAVRVRGPGGEDLYAATLQLRIERLG</sequence>
<evidence type="ECO:0000313" key="3">
    <source>
        <dbReference type="Proteomes" id="UP000290759"/>
    </source>
</evidence>
<evidence type="ECO:0000259" key="1">
    <source>
        <dbReference type="Pfam" id="PF21834"/>
    </source>
</evidence>
<dbReference type="Pfam" id="PF21834">
    <property type="entry name" value="DUF6894"/>
    <property type="match status" value="1"/>
</dbReference>
<dbReference type="Proteomes" id="UP000290759">
    <property type="component" value="Unassembled WGS sequence"/>
</dbReference>
<organism evidence="2 3">
    <name type="scientific">Lichenibacterium minor</name>
    <dbReference type="NCBI Taxonomy" id="2316528"/>
    <lineage>
        <taxon>Bacteria</taxon>
        <taxon>Pseudomonadati</taxon>
        <taxon>Pseudomonadota</taxon>
        <taxon>Alphaproteobacteria</taxon>
        <taxon>Hyphomicrobiales</taxon>
        <taxon>Lichenihabitantaceae</taxon>
        <taxon>Lichenibacterium</taxon>
    </lineage>
</organism>
<name>A0A4V1RUT7_9HYPH</name>
<comment type="caution">
    <text evidence="2">The sequence shown here is derived from an EMBL/GenBank/DDBJ whole genome shotgun (WGS) entry which is preliminary data.</text>
</comment>
<dbReference type="AlphaFoldDB" id="A0A4V1RUT7"/>
<dbReference type="EMBL" id="QYBB01000008">
    <property type="protein sequence ID" value="RYC32294.1"/>
    <property type="molecule type" value="Genomic_DNA"/>
</dbReference>
<reference evidence="2 3" key="2">
    <citation type="submission" date="2019-02" db="EMBL/GenBank/DDBJ databases">
        <title>'Lichenibacterium ramalinii' gen. nov. sp. nov., 'Lichenibacterium minor' gen. nov. sp. nov.</title>
        <authorList>
            <person name="Pankratov T."/>
        </authorList>
    </citation>
    <scope>NUCLEOTIDE SEQUENCE [LARGE SCALE GENOMIC DNA]</scope>
    <source>
        <strain evidence="2 3">RmlP026</strain>
    </source>
</reference>
<reference evidence="2 3" key="1">
    <citation type="submission" date="2018-12" db="EMBL/GenBank/DDBJ databases">
        <authorList>
            <person name="Grouzdev D.S."/>
            <person name="Krutkina M.S."/>
        </authorList>
    </citation>
    <scope>NUCLEOTIDE SEQUENCE [LARGE SCALE GENOMIC DNA]</scope>
    <source>
        <strain evidence="2 3">RmlP026</strain>
    </source>
</reference>
<feature type="domain" description="DUF6894" evidence="1">
    <location>
        <begin position="2"/>
        <end position="69"/>
    </location>
</feature>
<proteinExistence type="predicted"/>
<dbReference type="RefSeq" id="WP_129225885.1">
    <property type="nucleotide sequence ID" value="NZ_QYBB01000008.1"/>
</dbReference>
<accession>A0A4V1RUT7</accession>
<dbReference type="InterPro" id="IPR054189">
    <property type="entry name" value="DUF6894"/>
</dbReference>